<name>X1LHU0_9ZZZZ</name>
<evidence type="ECO:0000313" key="1">
    <source>
        <dbReference type="EMBL" id="GAI18673.1"/>
    </source>
</evidence>
<dbReference type="AlphaFoldDB" id="X1LHU0"/>
<comment type="caution">
    <text evidence="1">The sequence shown here is derived from an EMBL/GenBank/DDBJ whole genome shotgun (WGS) entry which is preliminary data.</text>
</comment>
<sequence>LEGFLPNKDMVTIRLNDYKKTKKDIPCGV</sequence>
<reference evidence="1" key="1">
    <citation type="journal article" date="2014" name="Front. Microbiol.">
        <title>High frequency of phylogenetically diverse reductive dehalogenase-homologous genes in deep subseafloor sedimentary metagenomes.</title>
        <authorList>
            <person name="Kawai M."/>
            <person name="Futagami T."/>
            <person name="Toyoda A."/>
            <person name="Takaki Y."/>
            <person name="Nishi S."/>
            <person name="Hori S."/>
            <person name="Arai W."/>
            <person name="Tsubouchi T."/>
            <person name="Morono Y."/>
            <person name="Uchiyama I."/>
            <person name="Ito T."/>
            <person name="Fujiyama A."/>
            <person name="Inagaki F."/>
            <person name="Takami H."/>
        </authorList>
    </citation>
    <scope>NUCLEOTIDE SEQUENCE</scope>
    <source>
        <strain evidence="1">Expedition CK06-06</strain>
    </source>
</reference>
<accession>X1LHU0</accession>
<protein>
    <submittedName>
        <fullName evidence="1">Uncharacterized protein</fullName>
    </submittedName>
</protein>
<dbReference type="EMBL" id="BARV01020877">
    <property type="protein sequence ID" value="GAI18673.1"/>
    <property type="molecule type" value="Genomic_DNA"/>
</dbReference>
<organism evidence="1">
    <name type="scientific">marine sediment metagenome</name>
    <dbReference type="NCBI Taxonomy" id="412755"/>
    <lineage>
        <taxon>unclassified sequences</taxon>
        <taxon>metagenomes</taxon>
        <taxon>ecological metagenomes</taxon>
    </lineage>
</organism>
<feature type="non-terminal residue" evidence="1">
    <location>
        <position position="1"/>
    </location>
</feature>
<proteinExistence type="predicted"/>
<gene>
    <name evidence="1" type="ORF">S06H3_34731</name>
</gene>